<dbReference type="EMBL" id="KC977571">
    <property type="protein sequence ID" value="AGO83364.1"/>
    <property type="molecule type" value="Genomic_DNA"/>
</dbReference>
<proteinExistence type="predicted"/>
<evidence type="ECO:0000313" key="3">
    <source>
        <dbReference type="EMBL" id="AGO83364.1"/>
    </source>
</evidence>
<accession>S4VSI3</accession>
<evidence type="ECO:0000256" key="1">
    <source>
        <dbReference type="ARBA" id="ARBA00022737"/>
    </source>
</evidence>
<dbReference type="SMART" id="SM00698">
    <property type="entry name" value="MORN"/>
    <property type="match status" value="3"/>
</dbReference>
<sequence length="533" mass="58392">MTDFVAEPKALECADLPNELWTTVLSHAERQAVLAAARTCRRISACALDDALWALLYRRDLGDPDTPSGYVPIAGTPWRVAYACRALQQRWGTRDATALQTLRALHPTPPPVGVGISCDDGPRTVRCGQFDAAGRLSGYGWVMAYEGTPAPVAFAEGQFVGDAPHGRCRYRRASHRLGGGCRRPAVCPCEACADPIDPDSRPLPGICVRLILATYEGQWVYGVRSGTGEASYRHARKEYAHYAGQWADGRWHGHGKYTLGADAADPTTRIGDFVAGRSVGTGVATYGRRFGLSAAAKVRPVRFEGTWAPDATLSAGKMTFSDGRTFEGTFRNCAPACGVFLLADRSTRVVGHWGGDWDTGSGTGRIHGPGSTSREMTLHNWIEPCAHQWTDPKGIVWHGCTRHCPQRNNDLGRTGLYKATLTNGDTWTSRWKNDRLLAVVDYRVSERCPEPRFRGAVFADLRWRHFAAGADDEIGWLFYPHPHRAAECALFMAYALSDLGPWGTISRRRLYDLLVVSADVVGLCEKLCPLAPS</sequence>
<dbReference type="Pfam" id="PF12937">
    <property type="entry name" value="F-box-like"/>
    <property type="match status" value="1"/>
</dbReference>
<dbReference type="Proteomes" id="UP000204584">
    <property type="component" value="Segment"/>
</dbReference>
<dbReference type="SUPFAM" id="SSF82185">
    <property type="entry name" value="Histone H3 K4-specific methyltransferase SET7/9 N-terminal domain"/>
    <property type="match status" value="1"/>
</dbReference>
<dbReference type="GeneID" id="16605151"/>
<dbReference type="Gene3D" id="1.20.1280.50">
    <property type="match status" value="1"/>
</dbReference>
<organism evidence="3 4">
    <name type="scientific">Pandoravirus salinus</name>
    <dbReference type="NCBI Taxonomy" id="1349410"/>
    <lineage>
        <taxon>Viruses</taxon>
        <taxon>Pandoravirus</taxon>
    </lineage>
</organism>
<dbReference type="SUPFAM" id="SSF81383">
    <property type="entry name" value="F-box domain"/>
    <property type="match status" value="1"/>
</dbReference>
<dbReference type="PANTHER" id="PTHR23084:SF263">
    <property type="entry name" value="MORN REPEAT-CONTAINING PROTEIN 1"/>
    <property type="match status" value="1"/>
</dbReference>
<dbReference type="Pfam" id="PF02493">
    <property type="entry name" value="MORN"/>
    <property type="match status" value="3"/>
</dbReference>
<name>S4VSI3_9VIRU</name>
<dbReference type="RefSeq" id="YP_008436426.1">
    <property type="nucleotide sequence ID" value="NC_022098.1"/>
</dbReference>
<dbReference type="PROSITE" id="PS50181">
    <property type="entry name" value="FBOX"/>
    <property type="match status" value="1"/>
</dbReference>
<dbReference type="InterPro" id="IPR001810">
    <property type="entry name" value="F-box_dom"/>
</dbReference>
<gene>
    <name evidence="3" type="ORF">psal_cds_6</name>
</gene>
<evidence type="ECO:0000313" key="4">
    <source>
        <dbReference type="Proteomes" id="UP000204584"/>
    </source>
</evidence>
<dbReference type="KEGG" id="vg:16605151"/>
<reference evidence="3 4" key="1">
    <citation type="journal article" date="2013" name="Science">
        <title>Pandoraviruses: amoeba viruses with genomes up to 2.5 Mb reaching that of parasitic eukaryotes.</title>
        <authorList>
            <person name="Philippe N."/>
            <person name="Legendre M."/>
            <person name="Doutre G."/>
            <person name="Coute Y."/>
            <person name="Poirot O."/>
            <person name="Lescot M."/>
            <person name="Arslan D."/>
            <person name="Seltzer V."/>
            <person name="Bertaux L."/>
            <person name="Bruley C."/>
            <person name="Garin J."/>
            <person name="Claverie J.M."/>
            <person name="Abergel C."/>
        </authorList>
    </citation>
    <scope>NUCLEOTIDE SEQUENCE [LARGE SCALE GENOMIC DNA]</scope>
</reference>
<feature type="domain" description="F-box" evidence="2">
    <location>
        <begin position="10"/>
        <end position="56"/>
    </location>
</feature>
<keyword evidence="1" id="KW-0677">Repeat</keyword>
<dbReference type="PANTHER" id="PTHR23084">
    <property type="entry name" value="PHOSPHATIDYLINOSITOL-4-PHOSPHATE 5-KINASE RELATED"/>
    <property type="match status" value="1"/>
</dbReference>
<evidence type="ECO:0000259" key="2">
    <source>
        <dbReference type="PROSITE" id="PS50181"/>
    </source>
</evidence>
<protein>
    <submittedName>
        <fullName evidence="3">F-box domain containing protein</fullName>
    </submittedName>
</protein>
<dbReference type="InterPro" id="IPR036047">
    <property type="entry name" value="F-box-like_dom_sf"/>
</dbReference>
<dbReference type="InterPro" id="IPR003409">
    <property type="entry name" value="MORN"/>
</dbReference>
<keyword evidence="4" id="KW-1185">Reference proteome</keyword>